<keyword evidence="2" id="KW-1185">Reference proteome</keyword>
<dbReference type="EMBL" id="JANWTC010000007">
    <property type="protein sequence ID" value="MCS5479984.1"/>
    <property type="molecule type" value="Genomic_DNA"/>
</dbReference>
<evidence type="ECO:0000313" key="1">
    <source>
        <dbReference type="EMBL" id="MCS5479984.1"/>
    </source>
</evidence>
<dbReference type="Proteomes" id="UP001205965">
    <property type="component" value="Unassembled WGS sequence"/>
</dbReference>
<reference evidence="1 2" key="1">
    <citation type="submission" date="2022-08" db="EMBL/GenBank/DDBJ databases">
        <title>YIM 101645 draft genome.</title>
        <authorList>
            <person name="Chen X."/>
        </authorList>
    </citation>
    <scope>NUCLEOTIDE SEQUENCE [LARGE SCALE GENOMIC DNA]</scope>
    <source>
        <strain evidence="1 2">YIM 101645</strain>
    </source>
</reference>
<protein>
    <recommendedName>
        <fullName evidence="3">Heme peroxidase</fullName>
    </recommendedName>
</protein>
<evidence type="ECO:0008006" key="3">
    <source>
        <dbReference type="Google" id="ProtNLM"/>
    </source>
</evidence>
<proteinExistence type="predicted"/>
<gene>
    <name evidence="1" type="ORF">NYP18_09985</name>
</gene>
<evidence type="ECO:0000313" key="2">
    <source>
        <dbReference type="Proteomes" id="UP001205965"/>
    </source>
</evidence>
<accession>A0ABT2FXL7</accession>
<comment type="caution">
    <text evidence="1">The sequence shown here is derived from an EMBL/GenBank/DDBJ whole genome shotgun (WGS) entry which is preliminary data.</text>
</comment>
<organism evidence="1 2">
    <name type="scientific">Corynebacterium lemuris</name>
    <dbReference type="NCBI Taxonomy" id="1859292"/>
    <lineage>
        <taxon>Bacteria</taxon>
        <taxon>Bacillati</taxon>
        <taxon>Actinomycetota</taxon>
        <taxon>Actinomycetes</taxon>
        <taxon>Mycobacteriales</taxon>
        <taxon>Corynebacteriaceae</taxon>
        <taxon>Corynebacterium</taxon>
    </lineage>
</organism>
<name>A0ABT2FXL7_9CORY</name>
<sequence length="240" mass="26612">MNTVLPETQTLIDYCEKQLGDPILWRTPAGYPDSLAMCLIDALYSPGSHYKSVVGVMLRYRVRHPYGGQHGPENLLQSITAANGPRLWAESVMRNVDPAQTRSGVQLKSELIQQGARLMIDLGLGTVKDLHRVVEDNPRDNPVRTGWLGLKSQSAEITYDYLLLLAGLPAPTPDWMVLRFLAEPLGQDNGLSLPAAHDLLRRTADHLEIDPGCLHHIIWRTVSGLELRDLPEDMPTAVGN</sequence>
<dbReference type="RefSeq" id="WP_259428046.1">
    <property type="nucleotide sequence ID" value="NZ_JANWTC010000007.1"/>
</dbReference>